<proteinExistence type="predicted"/>
<dbReference type="KEGG" id="emo:DM558_02080"/>
<dbReference type="AlphaFoldDB" id="A0A3S9XB55"/>
<keyword evidence="3" id="KW-1185">Reference proteome</keyword>
<evidence type="ECO:0000313" key="3">
    <source>
        <dbReference type="Proteomes" id="UP000273143"/>
    </source>
</evidence>
<dbReference type="Proteomes" id="UP000273143">
    <property type="component" value="Chromosome"/>
</dbReference>
<dbReference type="RefSeq" id="WP_127161832.1">
    <property type="nucleotide sequence ID" value="NZ_CP029822.1"/>
</dbReference>
<gene>
    <name evidence="2" type="ORF">DM558_02080</name>
</gene>
<organism evidence="2 3">
    <name type="scientific">Entomomonas moraniae</name>
    <dbReference type="NCBI Taxonomy" id="2213226"/>
    <lineage>
        <taxon>Bacteria</taxon>
        <taxon>Pseudomonadati</taxon>
        <taxon>Pseudomonadota</taxon>
        <taxon>Gammaproteobacteria</taxon>
        <taxon>Pseudomonadales</taxon>
        <taxon>Pseudomonadaceae</taxon>
        <taxon>Entomomonas</taxon>
    </lineage>
</organism>
<name>A0A3S9XB55_9GAMM</name>
<reference evidence="3" key="1">
    <citation type="submission" date="2018-06" db="EMBL/GenBank/DDBJ databases">
        <title>Complete genome of Pseudomonas insecticola strain QZS01.</title>
        <authorList>
            <person name="Wang J."/>
            <person name="Su Q."/>
        </authorList>
    </citation>
    <scope>NUCLEOTIDE SEQUENCE [LARGE SCALE GENOMIC DNA]</scope>
    <source>
        <strain evidence="3">QZS01</strain>
    </source>
</reference>
<feature type="region of interest" description="Disordered" evidence="1">
    <location>
        <begin position="1"/>
        <end position="25"/>
    </location>
</feature>
<sequence>MARIPKSIKQSRTTKSNPESSQPSGLSALLEQTSCFVPFNLVSQCGYDRVIYYNANASPDALYRCATERLKAVLQLLDSIHEYGSSEADSLRAVSSVSAFLLNDALCMLEEFNPVAERLRASNTARK</sequence>
<accession>A0A3S9XB55</accession>
<dbReference type="EMBL" id="CP029822">
    <property type="protein sequence ID" value="AZS49640.1"/>
    <property type="molecule type" value="Genomic_DNA"/>
</dbReference>
<evidence type="ECO:0000313" key="2">
    <source>
        <dbReference type="EMBL" id="AZS49640.1"/>
    </source>
</evidence>
<feature type="compositionally biased region" description="Polar residues" evidence="1">
    <location>
        <begin position="8"/>
        <end position="25"/>
    </location>
</feature>
<evidence type="ECO:0000256" key="1">
    <source>
        <dbReference type="SAM" id="MobiDB-lite"/>
    </source>
</evidence>
<protein>
    <submittedName>
        <fullName evidence="2">Uncharacterized protein</fullName>
    </submittedName>
</protein>